<comment type="subcellular location">
    <subcellularLocation>
        <location evidence="1 4">Cytoplasm</location>
    </subcellularLocation>
</comment>
<evidence type="ECO:0000256" key="4">
    <source>
        <dbReference type="HAMAP-Rule" id="MF_00805"/>
    </source>
</evidence>
<feature type="modified residue" description="O-(phosphoribosyl dephospho-coenzyme A)serine" evidence="4">
    <location>
        <position position="14"/>
    </location>
</feature>
<reference evidence="5 6" key="1">
    <citation type="submission" date="2019-07" db="EMBL/GenBank/DDBJ databases">
        <title>Paenibacillus ottowii sp. nov. isolated from a fermentation system processing bovine manure.</title>
        <authorList>
            <person name="Velazquez L.F."/>
            <person name="Rajbanshi S."/>
            <person name="Guan S."/>
            <person name="Hinchee M."/>
            <person name="Welsh A."/>
        </authorList>
    </citation>
    <scope>NUCLEOTIDE SEQUENCE [LARGE SCALE GENOMIC DNA]</scope>
    <source>
        <strain evidence="5 6">MS2379</strain>
    </source>
</reference>
<dbReference type="PIRSF" id="PIRSF002736">
    <property type="entry name" value="Citrt_lyas_gamma"/>
    <property type="match status" value="1"/>
</dbReference>
<evidence type="ECO:0000256" key="2">
    <source>
        <dbReference type="ARBA" id="ARBA00022490"/>
    </source>
</evidence>
<dbReference type="HAMAP" id="MF_00805">
    <property type="entry name" value="CitD"/>
    <property type="match status" value="1"/>
</dbReference>
<comment type="function">
    <text evidence="4">Covalent carrier of the coenzyme of citrate lyase.</text>
</comment>
<evidence type="ECO:0000313" key="6">
    <source>
        <dbReference type="Proteomes" id="UP000319219"/>
    </source>
</evidence>
<comment type="subunit">
    <text evidence="4">Oligomer with a subunit composition of (alpha,beta,gamma)6.</text>
</comment>
<evidence type="ECO:0000256" key="3">
    <source>
        <dbReference type="ARBA" id="ARBA00022553"/>
    </source>
</evidence>
<keyword evidence="2 4" id="KW-0963">Cytoplasm</keyword>
<sequence length="97" mass="10618">MIIQQVGMAGTLESSDIMISIEPNGTKGIEIELKSTVENQFGNQIRKVILETLQEMGIEHAYVQANDKGALDCAIKARVMTAVNRVVEGGCRPWEAE</sequence>
<protein>
    <recommendedName>
        <fullName evidence="4">Citrate lyase acyl carrier protein</fullName>
    </recommendedName>
    <alternativeName>
        <fullName evidence="4">Citrate lyase gamma chain</fullName>
    </alternativeName>
</protein>
<evidence type="ECO:0000256" key="1">
    <source>
        <dbReference type="ARBA" id="ARBA00004496"/>
    </source>
</evidence>
<gene>
    <name evidence="4 5" type="primary">citD</name>
    <name evidence="5" type="ORF">FKV70_14570</name>
</gene>
<dbReference type="GO" id="GO:0008815">
    <property type="term" value="F:citrate (pro-3S)-lyase activity"/>
    <property type="evidence" value="ECO:0007669"/>
    <property type="project" value="UniProtKB-EC"/>
</dbReference>
<comment type="similarity">
    <text evidence="4">Belongs to the CitD family.</text>
</comment>
<accession>A0ABY3B3M1</accession>
<dbReference type="Pfam" id="PF06857">
    <property type="entry name" value="ACP"/>
    <property type="match status" value="1"/>
</dbReference>
<keyword evidence="6" id="KW-1185">Reference proteome</keyword>
<dbReference type="EMBL" id="VIJZ01000005">
    <property type="protein sequence ID" value="TQR98366.1"/>
    <property type="molecule type" value="Genomic_DNA"/>
</dbReference>
<keyword evidence="3 4" id="KW-0597">Phosphoprotein</keyword>
<dbReference type="NCBIfam" id="TIGR01608">
    <property type="entry name" value="citD"/>
    <property type="match status" value="1"/>
</dbReference>
<name>A0ABY3B3M1_9BACL</name>
<proteinExistence type="inferred from homology"/>
<keyword evidence="5" id="KW-0456">Lyase</keyword>
<dbReference type="InterPro" id="IPR023439">
    <property type="entry name" value="Mal_deCO2ase/Cit_lyase_ACP"/>
</dbReference>
<evidence type="ECO:0000313" key="5">
    <source>
        <dbReference type="EMBL" id="TQR98366.1"/>
    </source>
</evidence>
<comment type="caution">
    <text evidence="5">The sequence shown here is derived from an EMBL/GenBank/DDBJ whole genome shotgun (WGS) entry which is preliminary data.</text>
</comment>
<dbReference type="NCBIfam" id="NF009726">
    <property type="entry name" value="PRK13253.1"/>
    <property type="match status" value="1"/>
</dbReference>
<dbReference type="Proteomes" id="UP000319219">
    <property type="component" value="Unassembled WGS sequence"/>
</dbReference>
<organism evidence="5 6">
    <name type="scientific">Paenibacillus ottowii</name>
    <dbReference type="NCBI Taxonomy" id="2315729"/>
    <lineage>
        <taxon>Bacteria</taxon>
        <taxon>Bacillati</taxon>
        <taxon>Bacillota</taxon>
        <taxon>Bacilli</taxon>
        <taxon>Bacillales</taxon>
        <taxon>Paenibacillaceae</taxon>
        <taxon>Paenibacillus</taxon>
    </lineage>
</organism>
<dbReference type="RefSeq" id="WP_013311548.1">
    <property type="nucleotide sequence ID" value="NZ_CP191577.1"/>
</dbReference>
<dbReference type="InterPro" id="IPR006495">
    <property type="entry name" value="CitD"/>
</dbReference>